<dbReference type="AlphaFoldDB" id="A0A5S4V7H3"/>
<reference evidence="6 7" key="1">
    <citation type="submission" date="2019-08" db="EMBL/GenBank/DDBJ databases">
        <authorList>
            <person name="Hu J."/>
        </authorList>
    </citation>
    <scope>NUCLEOTIDE SEQUENCE [LARGE SCALE GENOMIC DNA]</scope>
    <source>
        <strain evidence="6 7">NEAU-184</strain>
    </source>
</reference>
<sequence>MPSDIDAGRRPRRDATANREALLAAAADALAEASDAPLERITSAAGLTRRAFYGHFANRDELVVAVIDVGAARLNAIAADTDDPHAPTAIALLGARLWGAVEHVRVLAGMAVREPYSAHAAEALAPVRDRLRALVERGIADGTVRPDIRPDVLARLVESAAIAVLLEAAVTGIDDAEGRRLVMLAVLGTAGLSWQDSAELIDTAPALAAPAVASGDPTA</sequence>
<dbReference type="PANTHER" id="PTHR30055">
    <property type="entry name" value="HTH-TYPE TRANSCRIPTIONAL REGULATOR RUTR"/>
    <property type="match status" value="1"/>
</dbReference>
<dbReference type="SUPFAM" id="SSF48498">
    <property type="entry name" value="Tetracyclin repressor-like, C-terminal domain"/>
    <property type="match status" value="1"/>
</dbReference>
<evidence type="ECO:0000313" key="7">
    <source>
        <dbReference type="Proteomes" id="UP000325243"/>
    </source>
</evidence>
<dbReference type="Gene3D" id="1.10.357.10">
    <property type="entry name" value="Tetracycline Repressor, domain 2"/>
    <property type="match status" value="1"/>
</dbReference>
<keyword evidence="3" id="KW-0804">Transcription</keyword>
<dbReference type="GO" id="GO:0000976">
    <property type="term" value="F:transcription cis-regulatory region binding"/>
    <property type="evidence" value="ECO:0007669"/>
    <property type="project" value="TreeGrafter"/>
</dbReference>
<dbReference type="RefSeq" id="WP_148733279.1">
    <property type="nucleotide sequence ID" value="NZ_VSSB01000001.1"/>
</dbReference>
<dbReference type="PROSITE" id="PS50977">
    <property type="entry name" value="HTH_TETR_2"/>
    <property type="match status" value="1"/>
</dbReference>
<evidence type="ECO:0000256" key="2">
    <source>
        <dbReference type="ARBA" id="ARBA00023125"/>
    </source>
</evidence>
<gene>
    <name evidence="6" type="ORF">FYC51_09285</name>
</gene>
<dbReference type="InterPro" id="IPR009057">
    <property type="entry name" value="Homeodomain-like_sf"/>
</dbReference>
<evidence type="ECO:0000256" key="1">
    <source>
        <dbReference type="ARBA" id="ARBA00023015"/>
    </source>
</evidence>
<evidence type="ECO:0000259" key="5">
    <source>
        <dbReference type="PROSITE" id="PS50977"/>
    </source>
</evidence>
<dbReference type="InterPro" id="IPR050109">
    <property type="entry name" value="HTH-type_TetR-like_transc_reg"/>
</dbReference>
<accession>A0A5S4V7H3</accession>
<protein>
    <submittedName>
        <fullName evidence="6">TetR/AcrR family transcriptional regulator</fullName>
    </submittedName>
</protein>
<organism evidence="6 7">
    <name type="scientific">Agromyces mariniharenae</name>
    <dbReference type="NCBI Taxonomy" id="2604423"/>
    <lineage>
        <taxon>Bacteria</taxon>
        <taxon>Bacillati</taxon>
        <taxon>Actinomycetota</taxon>
        <taxon>Actinomycetes</taxon>
        <taxon>Micrococcales</taxon>
        <taxon>Microbacteriaceae</taxon>
        <taxon>Agromyces</taxon>
    </lineage>
</organism>
<dbReference type="EMBL" id="VSSB01000001">
    <property type="protein sequence ID" value="TYL53813.1"/>
    <property type="molecule type" value="Genomic_DNA"/>
</dbReference>
<name>A0A5S4V7H3_9MICO</name>
<keyword evidence="2 4" id="KW-0238">DNA-binding</keyword>
<keyword evidence="7" id="KW-1185">Reference proteome</keyword>
<feature type="DNA-binding region" description="H-T-H motif" evidence="4">
    <location>
        <begin position="37"/>
        <end position="56"/>
    </location>
</feature>
<feature type="domain" description="HTH tetR-type" evidence="5">
    <location>
        <begin position="16"/>
        <end position="74"/>
    </location>
</feature>
<keyword evidence="1" id="KW-0805">Transcription regulation</keyword>
<evidence type="ECO:0000313" key="6">
    <source>
        <dbReference type="EMBL" id="TYL53813.1"/>
    </source>
</evidence>
<dbReference type="InterPro" id="IPR001647">
    <property type="entry name" value="HTH_TetR"/>
</dbReference>
<evidence type="ECO:0000256" key="3">
    <source>
        <dbReference type="ARBA" id="ARBA00023163"/>
    </source>
</evidence>
<dbReference type="GO" id="GO:0003700">
    <property type="term" value="F:DNA-binding transcription factor activity"/>
    <property type="evidence" value="ECO:0007669"/>
    <property type="project" value="TreeGrafter"/>
</dbReference>
<proteinExistence type="predicted"/>
<dbReference type="Proteomes" id="UP000325243">
    <property type="component" value="Unassembled WGS sequence"/>
</dbReference>
<dbReference type="PANTHER" id="PTHR30055:SF234">
    <property type="entry name" value="HTH-TYPE TRANSCRIPTIONAL REGULATOR BETI"/>
    <property type="match status" value="1"/>
</dbReference>
<dbReference type="InterPro" id="IPR036271">
    <property type="entry name" value="Tet_transcr_reg_TetR-rel_C_sf"/>
</dbReference>
<dbReference type="SUPFAM" id="SSF46689">
    <property type="entry name" value="Homeodomain-like"/>
    <property type="match status" value="1"/>
</dbReference>
<comment type="caution">
    <text evidence="6">The sequence shown here is derived from an EMBL/GenBank/DDBJ whole genome shotgun (WGS) entry which is preliminary data.</text>
</comment>
<dbReference type="Pfam" id="PF00440">
    <property type="entry name" value="TetR_N"/>
    <property type="match status" value="1"/>
</dbReference>
<evidence type="ECO:0000256" key="4">
    <source>
        <dbReference type="PROSITE-ProRule" id="PRU00335"/>
    </source>
</evidence>